<reference evidence="2 3" key="1">
    <citation type="submission" date="2020-07" db="EMBL/GenBank/DDBJ databases">
        <title>Huge and variable diversity of episymbiotic CPR bacteria and DPANN archaea in groundwater ecosystems.</title>
        <authorList>
            <person name="He C.Y."/>
            <person name="Keren R."/>
            <person name="Whittaker M."/>
            <person name="Farag I.F."/>
            <person name="Doudna J."/>
            <person name="Cate J.H.D."/>
            <person name="Banfield J.F."/>
        </authorList>
    </citation>
    <scope>NUCLEOTIDE SEQUENCE [LARGE SCALE GENOMIC DNA]</scope>
    <source>
        <strain evidence="2">NC_groundwater_70_Ag_B-0.1um_54_66</strain>
    </source>
</reference>
<accession>A0A7T5R2H5</accession>
<organism evidence="2 3">
    <name type="scientific">Micavibrio aeruginosavorus</name>
    <dbReference type="NCBI Taxonomy" id="349221"/>
    <lineage>
        <taxon>Bacteria</taxon>
        <taxon>Pseudomonadati</taxon>
        <taxon>Bdellovibrionota</taxon>
        <taxon>Bdellovibrionia</taxon>
        <taxon>Bdellovibrionales</taxon>
        <taxon>Pseudobdellovibrionaceae</taxon>
        <taxon>Micavibrio</taxon>
    </lineage>
</organism>
<dbReference type="EMBL" id="CP066681">
    <property type="protein sequence ID" value="QQG36350.1"/>
    <property type="molecule type" value="Genomic_DNA"/>
</dbReference>
<feature type="compositionally biased region" description="Low complexity" evidence="1">
    <location>
        <begin position="65"/>
        <end position="76"/>
    </location>
</feature>
<feature type="compositionally biased region" description="Low complexity" evidence="1">
    <location>
        <begin position="208"/>
        <end position="222"/>
    </location>
</feature>
<evidence type="ECO:0000313" key="2">
    <source>
        <dbReference type="EMBL" id="QQG36350.1"/>
    </source>
</evidence>
<feature type="region of interest" description="Disordered" evidence="1">
    <location>
        <begin position="284"/>
        <end position="324"/>
    </location>
</feature>
<feature type="compositionally biased region" description="Low complexity" evidence="1">
    <location>
        <begin position="91"/>
        <end position="101"/>
    </location>
</feature>
<name>A0A7T5R2H5_9BACT</name>
<evidence type="ECO:0000256" key="1">
    <source>
        <dbReference type="SAM" id="MobiDB-lite"/>
    </source>
</evidence>
<dbReference type="Proteomes" id="UP000595362">
    <property type="component" value="Chromosome"/>
</dbReference>
<evidence type="ECO:0000313" key="3">
    <source>
        <dbReference type="Proteomes" id="UP000595362"/>
    </source>
</evidence>
<sequence length="324" mass="32539">MALPKSISGEFAMSAEGSDVFAADSGLDAANDPSMGATVKPDLLQTIQRQVVDPGQDAANQPSFTATQAKAAQQYQDLTSKGPGGMGGALSAGSSMQAGAARQESAQKAATKLAGEATKLQKIATGADQPQAKPEAGPGGKMAGVAIGQGLNMMAAAGATVIAGPAAGAAVATAGMAYDVVKAFSGQSDGPSYFASKDSKGQTMGYGSSSSSAPQAEAAPAQNSVGNGFNRFMSRMPGERSIDNGSIETASDGLRGIEKAPKLDMKPLEMTPAAKALAGIFRNGREAAGGEGPNADKERLDFKPMDMKPNPGVFQAAAPKPFFG</sequence>
<feature type="compositionally biased region" description="Basic and acidic residues" evidence="1">
    <location>
        <begin position="294"/>
        <end position="306"/>
    </location>
</feature>
<gene>
    <name evidence="2" type="ORF">HYS17_00730</name>
</gene>
<feature type="region of interest" description="Disordered" evidence="1">
    <location>
        <begin position="53"/>
        <end position="108"/>
    </location>
</feature>
<dbReference type="AlphaFoldDB" id="A0A7T5R2H5"/>
<feature type="region of interest" description="Disordered" evidence="1">
    <location>
        <begin position="189"/>
        <end position="226"/>
    </location>
</feature>
<proteinExistence type="predicted"/>
<protein>
    <submittedName>
        <fullName evidence="2">Uncharacterized protein</fullName>
    </submittedName>
</protein>